<dbReference type="Pfam" id="PF03634">
    <property type="entry name" value="TCP"/>
    <property type="match status" value="1"/>
</dbReference>
<dbReference type="OMA" id="TITHIED"/>
<dbReference type="PANTHER" id="PTHR31072">
    <property type="entry name" value="TRANSCRIPTION FACTOR TCP4-RELATED"/>
    <property type="match status" value="1"/>
</dbReference>
<dbReference type="KEGG" id="eus:EUTSA_v10021948mg"/>
<dbReference type="Gramene" id="ESQ48046">
    <property type="protein sequence ID" value="ESQ48046"/>
    <property type="gene ID" value="EUTSA_v10021948mg"/>
</dbReference>
<gene>
    <name evidence="10" type="ORF">EUTSA_v10021948mg</name>
</gene>
<dbReference type="GO" id="GO:0003700">
    <property type="term" value="F:DNA-binding transcription factor activity"/>
    <property type="evidence" value="ECO:0007669"/>
    <property type="project" value="InterPro"/>
</dbReference>
<accession>V4NNJ8</accession>
<dbReference type="STRING" id="72664.V4NNJ8"/>
<keyword evidence="3" id="KW-0805">Transcription regulation</keyword>
<evidence type="ECO:0000256" key="2">
    <source>
        <dbReference type="ARBA" id="ARBA00022473"/>
    </source>
</evidence>
<feature type="domain" description="TCP" evidence="8">
    <location>
        <begin position="156"/>
        <end position="214"/>
    </location>
</feature>
<evidence type="ECO:0000259" key="8">
    <source>
        <dbReference type="PROSITE" id="PS51369"/>
    </source>
</evidence>
<dbReference type="AlphaFoldDB" id="V4NNJ8"/>
<comment type="subcellular location">
    <subcellularLocation>
        <location evidence="1">Nucleus</location>
    </subcellularLocation>
</comment>
<feature type="region of interest" description="Disordered" evidence="7">
    <location>
        <begin position="255"/>
        <end position="283"/>
    </location>
</feature>
<dbReference type="GO" id="GO:0005634">
    <property type="term" value="C:nucleus"/>
    <property type="evidence" value="ECO:0007669"/>
    <property type="project" value="UniProtKB-SubCell"/>
</dbReference>
<dbReference type="GO" id="GO:0043565">
    <property type="term" value="F:sequence-specific DNA binding"/>
    <property type="evidence" value="ECO:0007669"/>
    <property type="project" value="TreeGrafter"/>
</dbReference>
<keyword evidence="5" id="KW-0804">Transcription</keyword>
<feature type="compositionally biased region" description="Basic residues" evidence="7">
    <location>
        <begin position="271"/>
        <end position="280"/>
    </location>
</feature>
<feature type="region of interest" description="Disordered" evidence="7">
    <location>
        <begin position="220"/>
        <end position="241"/>
    </location>
</feature>
<feature type="compositionally biased region" description="Polar residues" evidence="7">
    <location>
        <begin position="259"/>
        <end position="270"/>
    </location>
</feature>
<dbReference type="Proteomes" id="UP000030689">
    <property type="component" value="Unassembled WGS sequence"/>
</dbReference>
<dbReference type="InterPro" id="IPR017888">
    <property type="entry name" value="CYC/TB1_R_domain"/>
</dbReference>
<feature type="domain" description="R" evidence="9">
    <location>
        <begin position="292"/>
        <end position="309"/>
    </location>
</feature>
<proteinExistence type="predicted"/>
<name>V4NNJ8_EUTSA</name>
<evidence type="ECO:0000256" key="1">
    <source>
        <dbReference type="ARBA" id="ARBA00004123"/>
    </source>
</evidence>
<evidence type="ECO:0008006" key="12">
    <source>
        <dbReference type="Google" id="ProtNLM"/>
    </source>
</evidence>
<keyword evidence="2" id="KW-0217">Developmental protein</keyword>
<keyword evidence="4" id="KW-0238">DNA-binding</keyword>
<keyword evidence="6" id="KW-0539">Nucleus</keyword>
<evidence type="ECO:0000256" key="5">
    <source>
        <dbReference type="ARBA" id="ARBA00023163"/>
    </source>
</evidence>
<dbReference type="GO" id="GO:2000032">
    <property type="term" value="P:regulation of secondary shoot formation"/>
    <property type="evidence" value="ECO:0007669"/>
    <property type="project" value="TreeGrafter"/>
</dbReference>
<dbReference type="PANTHER" id="PTHR31072:SF226">
    <property type="entry name" value="TRANSCRIPTION FACTOR TCP18"/>
    <property type="match status" value="1"/>
</dbReference>
<evidence type="ECO:0000256" key="6">
    <source>
        <dbReference type="ARBA" id="ARBA00023242"/>
    </source>
</evidence>
<evidence type="ECO:0000256" key="7">
    <source>
        <dbReference type="SAM" id="MobiDB-lite"/>
    </source>
</evidence>
<dbReference type="PROSITE" id="PS51369">
    <property type="entry name" value="TCP"/>
    <property type="match status" value="1"/>
</dbReference>
<keyword evidence="11" id="KW-1185">Reference proteome</keyword>
<feature type="compositionally biased region" description="Basic residues" evidence="7">
    <location>
        <begin position="150"/>
        <end position="167"/>
    </location>
</feature>
<dbReference type="OrthoDB" id="1896834at2759"/>
<dbReference type="EMBL" id="KI517408">
    <property type="protein sequence ID" value="ESQ48046.1"/>
    <property type="molecule type" value="Genomic_DNA"/>
</dbReference>
<evidence type="ECO:0000256" key="4">
    <source>
        <dbReference type="ARBA" id="ARBA00023125"/>
    </source>
</evidence>
<organism evidence="10 11">
    <name type="scientific">Eutrema salsugineum</name>
    <name type="common">Saltwater cress</name>
    <name type="synonym">Sisymbrium salsugineum</name>
    <dbReference type="NCBI Taxonomy" id="72664"/>
    <lineage>
        <taxon>Eukaryota</taxon>
        <taxon>Viridiplantae</taxon>
        <taxon>Streptophyta</taxon>
        <taxon>Embryophyta</taxon>
        <taxon>Tracheophyta</taxon>
        <taxon>Spermatophyta</taxon>
        <taxon>Magnoliopsida</taxon>
        <taxon>eudicotyledons</taxon>
        <taxon>Gunneridae</taxon>
        <taxon>Pentapetalae</taxon>
        <taxon>rosids</taxon>
        <taxon>malvids</taxon>
        <taxon>Brassicales</taxon>
        <taxon>Brassicaceae</taxon>
        <taxon>Eutremeae</taxon>
        <taxon>Eutrema</taxon>
    </lineage>
</organism>
<dbReference type="InterPro" id="IPR005333">
    <property type="entry name" value="Transcription_factor_TCP"/>
</dbReference>
<reference evidence="10 11" key="1">
    <citation type="journal article" date="2013" name="Front. Plant Sci.">
        <title>The Reference Genome of the Halophytic Plant Eutrema salsugineum.</title>
        <authorList>
            <person name="Yang R."/>
            <person name="Jarvis D.E."/>
            <person name="Chen H."/>
            <person name="Beilstein M.A."/>
            <person name="Grimwood J."/>
            <person name="Jenkins J."/>
            <person name="Shu S."/>
            <person name="Prochnik S."/>
            <person name="Xin M."/>
            <person name="Ma C."/>
            <person name="Schmutz J."/>
            <person name="Wing R.A."/>
            <person name="Mitchell-Olds T."/>
            <person name="Schumaker K.S."/>
            <person name="Wang X."/>
        </authorList>
    </citation>
    <scope>NUCLEOTIDE SEQUENCE [LARGE SCALE GENOMIC DNA]</scope>
</reference>
<feature type="non-terminal residue" evidence="10">
    <location>
        <position position="405"/>
    </location>
</feature>
<evidence type="ECO:0000256" key="3">
    <source>
        <dbReference type="ARBA" id="ARBA00023015"/>
    </source>
</evidence>
<evidence type="ECO:0000313" key="11">
    <source>
        <dbReference type="Proteomes" id="UP000030689"/>
    </source>
</evidence>
<protein>
    <recommendedName>
        <fullName evidence="12">TCP domain-containing protein</fullName>
    </recommendedName>
</protein>
<evidence type="ECO:0000313" key="10">
    <source>
        <dbReference type="EMBL" id="ESQ48046.1"/>
    </source>
</evidence>
<dbReference type="PROSITE" id="PS51370">
    <property type="entry name" value="R"/>
    <property type="match status" value="1"/>
</dbReference>
<evidence type="ECO:0000259" key="9">
    <source>
        <dbReference type="PROSITE" id="PS51370"/>
    </source>
</evidence>
<dbReference type="eggNOG" id="ENOG502QUQ6">
    <property type="taxonomic scope" value="Eukaryota"/>
</dbReference>
<dbReference type="InterPro" id="IPR017887">
    <property type="entry name" value="TF_TCP_subgr"/>
</dbReference>
<feature type="region of interest" description="Disordered" evidence="7">
    <location>
        <begin position="141"/>
        <end position="171"/>
    </location>
</feature>
<sequence length="405" mass="46367">MNNNTFSTTSTNNEDYMLFPYNDHYSSQPILPFSPSSSINDILIHSNFNTPNNHLDHHHPHHQFLQATSSPFSQFEFVPDFTLLASFLPQNNGHYDNQTITTTDHHHHHPSLLPLNNPTGESQLVEPSETITHIEDCQRFSTSQDPEMKRLKRPSRKDRHSKIKTAKGTRDRRMRLSLEVAKELFGLQDMLGFDKASKTVEWLLTQAKPEIIKIAKSLSNHGGFSSGEESQTQPALGSMDTSSDLCELASMWTVDDRGSNTNTTETQGNKRSMRGKRKMSQPRTTILKKLSKDSRAKARERAKERTKEKMMKRRLQVNVVQEEAPNQYGENNKSDVNWSSFDQATTCEEEMEELCNNDRFAVRNEFLLNKKDHISDEAYDMINKLNSSFPMLNHHRSQGAATSIE</sequence>